<evidence type="ECO:0000313" key="8">
    <source>
        <dbReference type="Proteomes" id="UP001219525"/>
    </source>
</evidence>
<dbReference type="EMBL" id="JARJCW010000003">
    <property type="protein sequence ID" value="KAJ7226992.1"/>
    <property type="molecule type" value="Genomic_DNA"/>
</dbReference>
<dbReference type="InterPro" id="IPR002893">
    <property type="entry name" value="Znf_MYND"/>
</dbReference>
<sequence length="374" mass="41778">MKFKFTLHTREPHFEIKDDRPFRTGSIRSWLNFAKIFENSHRTEPKPNFWNGLHNSFSLQSCLHPASMENASDSELNTVCSLVNMFYGGIPGGVPDEGLSNMIGVWMKRIHSMSNADCKRLADAGDLERMHEYALRVAAGVKLPSPDTALAKKYWMKIVASPKASPRNKATAHAHLIACTGILFGPEGRSINLGDCMRAGEHAELAAQGGLGSAPYVLLLGKTLRGFRHGEHKEAFGKWKHFWSAFDARDAEYQTELDQQAAKRSVRPSRYKCAAAGCPVEALKGHMLRSGAGKCEEAYKPSYCTKECQRADWKNHKPMCKPGLDVPKVESTQTPIPLWSHLSPSHWKSLDQTTSFRTSSNKRKPKPSAERDIQ</sequence>
<feature type="region of interest" description="Disordered" evidence="5">
    <location>
        <begin position="337"/>
        <end position="374"/>
    </location>
</feature>
<evidence type="ECO:0000256" key="2">
    <source>
        <dbReference type="ARBA" id="ARBA00022771"/>
    </source>
</evidence>
<evidence type="ECO:0000259" key="6">
    <source>
        <dbReference type="PROSITE" id="PS50865"/>
    </source>
</evidence>
<keyword evidence="1" id="KW-0479">Metal-binding</keyword>
<feature type="compositionally biased region" description="Polar residues" evidence="5">
    <location>
        <begin position="350"/>
        <end position="359"/>
    </location>
</feature>
<evidence type="ECO:0000256" key="1">
    <source>
        <dbReference type="ARBA" id="ARBA00022723"/>
    </source>
</evidence>
<evidence type="ECO:0000313" key="7">
    <source>
        <dbReference type="EMBL" id="KAJ7226992.1"/>
    </source>
</evidence>
<gene>
    <name evidence="7" type="ORF">GGX14DRAFT_693078</name>
</gene>
<keyword evidence="3" id="KW-0862">Zinc</keyword>
<dbReference type="Proteomes" id="UP001219525">
    <property type="component" value="Unassembled WGS sequence"/>
</dbReference>
<feature type="domain" description="MYND-type" evidence="6">
    <location>
        <begin position="275"/>
        <end position="320"/>
    </location>
</feature>
<evidence type="ECO:0000256" key="3">
    <source>
        <dbReference type="ARBA" id="ARBA00022833"/>
    </source>
</evidence>
<dbReference type="SUPFAM" id="SSF144232">
    <property type="entry name" value="HIT/MYND zinc finger-like"/>
    <property type="match status" value="1"/>
</dbReference>
<dbReference type="Pfam" id="PF01753">
    <property type="entry name" value="zf-MYND"/>
    <property type="match status" value="1"/>
</dbReference>
<accession>A0AAD6YR07</accession>
<evidence type="ECO:0000256" key="4">
    <source>
        <dbReference type="PROSITE-ProRule" id="PRU00134"/>
    </source>
</evidence>
<dbReference type="PROSITE" id="PS50865">
    <property type="entry name" value="ZF_MYND_2"/>
    <property type="match status" value="1"/>
</dbReference>
<comment type="caution">
    <text evidence="7">The sequence shown here is derived from an EMBL/GenBank/DDBJ whole genome shotgun (WGS) entry which is preliminary data.</text>
</comment>
<proteinExistence type="predicted"/>
<reference evidence="7" key="1">
    <citation type="submission" date="2023-03" db="EMBL/GenBank/DDBJ databases">
        <title>Massive genome expansion in bonnet fungi (Mycena s.s.) driven by repeated elements and novel gene families across ecological guilds.</title>
        <authorList>
            <consortium name="Lawrence Berkeley National Laboratory"/>
            <person name="Harder C.B."/>
            <person name="Miyauchi S."/>
            <person name="Viragh M."/>
            <person name="Kuo A."/>
            <person name="Thoen E."/>
            <person name="Andreopoulos B."/>
            <person name="Lu D."/>
            <person name="Skrede I."/>
            <person name="Drula E."/>
            <person name="Henrissat B."/>
            <person name="Morin E."/>
            <person name="Kohler A."/>
            <person name="Barry K."/>
            <person name="LaButti K."/>
            <person name="Morin E."/>
            <person name="Salamov A."/>
            <person name="Lipzen A."/>
            <person name="Mereny Z."/>
            <person name="Hegedus B."/>
            <person name="Baldrian P."/>
            <person name="Stursova M."/>
            <person name="Weitz H."/>
            <person name="Taylor A."/>
            <person name="Grigoriev I.V."/>
            <person name="Nagy L.G."/>
            <person name="Martin F."/>
            <person name="Kauserud H."/>
        </authorList>
    </citation>
    <scope>NUCLEOTIDE SEQUENCE</scope>
    <source>
        <strain evidence="7">9144</strain>
    </source>
</reference>
<dbReference type="AlphaFoldDB" id="A0AAD6YR07"/>
<keyword evidence="8" id="KW-1185">Reference proteome</keyword>
<keyword evidence="2 4" id="KW-0863">Zinc-finger</keyword>
<organism evidence="7 8">
    <name type="scientific">Mycena pura</name>
    <dbReference type="NCBI Taxonomy" id="153505"/>
    <lineage>
        <taxon>Eukaryota</taxon>
        <taxon>Fungi</taxon>
        <taxon>Dikarya</taxon>
        <taxon>Basidiomycota</taxon>
        <taxon>Agaricomycotina</taxon>
        <taxon>Agaricomycetes</taxon>
        <taxon>Agaricomycetidae</taxon>
        <taxon>Agaricales</taxon>
        <taxon>Marasmiineae</taxon>
        <taxon>Mycenaceae</taxon>
        <taxon>Mycena</taxon>
    </lineage>
</organism>
<evidence type="ECO:0000256" key="5">
    <source>
        <dbReference type="SAM" id="MobiDB-lite"/>
    </source>
</evidence>
<name>A0AAD6YR07_9AGAR</name>
<dbReference type="GO" id="GO:0008270">
    <property type="term" value="F:zinc ion binding"/>
    <property type="evidence" value="ECO:0007669"/>
    <property type="project" value="UniProtKB-KW"/>
</dbReference>
<protein>
    <recommendedName>
        <fullName evidence="6">MYND-type domain-containing protein</fullName>
    </recommendedName>
</protein>
<dbReference type="Gene3D" id="6.10.140.2220">
    <property type="match status" value="1"/>
</dbReference>